<protein>
    <submittedName>
        <fullName evidence="1">TIGR03087 family PEP-CTERM/XrtA system glycosyltransferase</fullName>
    </submittedName>
</protein>
<sequence length="390" mass="42742">MADLLFLAHRIPFPPDRGDKIRSYHILRHLAARHRVHLGAFADDEADLAHAEALRPLVHRLHVEIHRRGKGASLLRSLITRTPASVAALASRTMGQFVDDVLATEPVGRIYVFSGQMAQFAPEDRPFIMDFVDIDSEKFADYARTATGPVAGLWAREARRLAAFEREMAGRAVVSLFVSEAEAALFRSRTRLPAESVQVLENGIDLERYAPAPYPEPGPPLILFTGQMDYPPNIEAATGFARNALPLIRARHPEARFAIVGRRPDPGLYRLGEGVEVTGEVPDTRPWLARAHVVVAPLRLARGVQNKVLEGMAMARPVVASPQAHQGIDAAPGRDLLVAEGWSAEAQAVSGLLDDPARAAAIGLAARRQIEARYGWDARLAPLDEMLTHI</sequence>
<organism evidence="1 2">
    <name type="scientific">Sphingomonas morindae</name>
    <dbReference type="NCBI Taxonomy" id="1541170"/>
    <lineage>
        <taxon>Bacteria</taxon>
        <taxon>Pseudomonadati</taxon>
        <taxon>Pseudomonadota</taxon>
        <taxon>Alphaproteobacteria</taxon>
        <taxon>Sphingomonadales</taxon>
        <taxon>Sphingomonadaceae</taxon>
        <taxon>Sphingomonas</taxon>
    </lineage>
</organism>
<dbReference type="SUPFAM" id="SSF53756">
    <property type="entry name" value="UDP-Glycosyltransferase/glycogen phosphorylase"/>
    <property type="match status" value="1"/>
</dbReference>
<dbReference type="Proteomes" id="UP001056937">
    <property type="component" value="Chromosome 1"/>
</dbReference>
<gene>
    <name evidence="1" type="ORF">LHA26_12530</name>
</gene>
<dbReference type="InterPro" id="IPR017521">
    <property type="entry name" value="Sugar_tfrase_PEP-CTERM_Stp1"/>
</dbReference>
<accession>A0ABY4X5H2</accession>
<dbReference type="RefSeq" id="WP_252165935.1">
    <property type="nucleotide sequence ID" value="NZ_CP084930.1"/>
</dbReference>
<dbReference type="CDD" id="cd03801">
    <property type="entry name" value="GT4_PimA-like"/>
    <property type="match status" value="1"/>
</dbReference>
<evidence type="ECO:0000313" key="1">
    <source>
        <dbReference type="EMBL" id="USI72126.1"/>
    </source>
</evidence>
<keyword evidence="2" id="KW-1185">Reference proteome</keyword>
<proteinExistence type="predicted"/>
<dbReference type="NCBIfam" id="TIGR03087">
    <property type="entry name" value="stp1"/>
    <property type="match status" value="1"/>
</dbReference>
<reference evidence="1" key="1">
    <citation type="journal article" date="2022" name="Toxins">
        <title>Genomic Analysis of Sphingopyxis sp. USTB-05 for Biodegrading Cyanobacterial Hepatotoxins.</title>
        <authorList>
            <person name="Liu C."/>
            <person name="Xu Q."/>
            <person name="Zhao Z."/>
            <person name="Zhang H."/>
            <person name="Liu X."/>
            <person name="Yin C."/>
            <person name="Liu Y."/>
            <person name="Yan H."/>
        </authorList>
    </citation>
    <scope>NUCLEOTIDE SEQUENCE</scope>
    <source>
        <strain evidence="1">NBD5</strain>
    </source>
</reference>
<dbReference type="Gene3D" id="3.40.50.2000">
    <property type="entry name" value="Glycogen Phosphorylase B"/>
    <property type="match status" value="2"/>
</dbReference>
<name>A0ABY4X5H2_9SPHN</name>
<dbReference type="PANTHER" id="PTHR12526:SF600">
    <property type="entry name" value="GLYCOSYL TRANSFERASE GROUP 1"/>
    <property type="match status" value="1"/>
</dbReference>
<dbReference type="PANTHER" id="PTHR12526">
    <property type="entry name" value="GLYCOSYLTRANSFERASE"/>
    <property type="match status" value="1"/>
</dbReference>
<evidence type="ECO:0000313" key="2">
    <source>
        <dbReference type="Proteomes" id="UP001056937"/>
    </source>
</evidence>
<dbReference type="EMBL" id="CP084930">
    <property type="protein sequence ID" value="USI72126.1"/>
    <property type="molecule type" value="Genomic_DNA"/>
</dbReference>
<dbReference type="Pfam" id="PF13692">
    <property type="entry name" value="Glyco_trans_1_4"/>
    <property type="match status" value="1"/>
</dbReference>